<feature type="transmembrane region" description="Helical" evidence="1">
    <location>
        <begin position="204"/>
        <end position="222"/>
    </location>
</feature>
<feature type="signal peptide" evidence="2">
    <location>
        <begin position="1"/>
        <end position="18"/>
    </location>
</feature>
<dbReference type="Proteomes" id="UP001497444">
    <property type="component" value="Unassembled WGS sequence"/>
</dbReference>
<evidence type="ECO:0000313" key="4">
    <source>
        <dbReference type="Proteomes" id="UP001497444"/>
    </source>
</evidence>
<dbReference type="Pfam" id="PF13367">
    <property type="entry name" value="PrsW-protease"/>
    <property type="match status" value="1"/>
</dbReference>
<sequence>MGITVYLLFPSLVNSGAATEEEEKAVLRSYLLLIIFLCLFMAFVVAAGVEESMKHFVVRCCQFPSALQDPHTVLVYLLAAALGFATAENIEYVFGQGSGVPGVTLLEGELLILLVRILTPIHAICAVLQSVNYSKVLMGQQQMNLFLVRLYVISDCSAYLFLPIPQVLLPALFLHGSFDFILFLLAALGYIYDMSVNTSEIISLMVALVITVGGFIWAYLAFKKVENGYRDGWRPMPDQSQVNEV</sequence>
<keyword evidence="1" id="KW-1133">Transmembrane helix</keyword>
<dbReference type="EMBL" id="CAXAQS010000708">
    <property type="protein sequence ID" value="CAK9252803.1"/>
    <property type="molecule type" value="Genomic_DNA"/>
</dbReference>
<evidence type="ECO:0000256" key="2">
    <source>
        <dbReference type="SAM" id="SignalP"/>
    </source>
</evidence>
<feature type="transmembrane region" description="Helical" evidence="1">
    <location>
        <begin position="73"/>
        <end position="90"/>
    </location>
</feature>
<evidence type="ECO:0000313" key="3">
    <source>
        <dbReference type="EMBL" id="CAK9252803.1"/>
    </source>
</evidence>
<feature type="chain" id="PRO_5047082486" evidence="2">
    <location>
        <begin position="19"/>
        <end position="245"/>
    </location>
</feature>
<evidence type="ECO:0000256" key="1">
    <source>
        <dbReference type="SAM" id="Phobius"/>
    </source>
</evidence>
<feature type="transmembrane region" description="Helical" evidence="1">
    <location>
        <begin position="110"/>
        <end position="131"/>
    </location>
</feature>
<accession>A0ABP0VEE6</accession>
<reference evidence="3" key="1">
    <citation type="submission" date="2024-02" db="EMBL/GenBank/DDBJ databases">
        <authorList>
            <consortium name="ELIXIR-Norway"/>
            <consortium name="Elixir Norway"/>
        </authorList>
    </citation>
    <scope>NUCLEOTIDE SEQUENCE</scope>
</reference>
<keyword evidence="2" id="KW-0732">Signal</keyword>
<feature type="transmembrane region" description="Helical" evidence="1">
    <location>
        <begin position="27"/>
        <end position="49"/>
    </location>
</feature>
<dbReference type="InterPro" id="IPR026898">
    <property type="entry name" value="PrsW"/>
</dbReference>
<keyword evidence="1" id="KW-0472">Membrane</keyword>
<keyword evidence="1" id="KW-0812">Transmembrane</keyword>
<protein>
    <submittedName>
        <fullName evidence="3">Uncharacterized protein</fullName>
    </submittedName>
</protein>
<proteinExistence type="predicted"/>
<keyword evidence="4" id="KW-1185">Reference proteome</keyword>
<gene>
    <name evidence="3" type="ORF">CSSPJE1EN1_LOCUS28181</name>
</gene>
<organism evidence="3 4">
    <name type="scientific">Sphagnum jensenii</name>
    <dbReference type="NCBI Taxonomy" id="128206"/>
    <lineage>
        <taxon>Eukaryota</taxon>
        <taxon>Viridiplantae</taxon>
        <taxon>Streptophyta</taxon>
        <taxon>Embryophyta</taxon>
        <taxon>Bryophyta</taxon>
        <taxon>Sphagnophytina</taxon>
        <taxon>Sphagnopsida</taxon>
        <taxon>Sphagnales</taxon>
        <taxon>Sphagnaceae</taxon>
        <taxon>Sphagnum</taxon>
    </lineage>
</organism>
<comment type="caution">
    <text evidence="3">The sequence shown here is derived from an EMBL/GenBank/DDBJ whole genome shotgun (WGS) entry which is preliminary data.</text>
</comment>
<name>A0ABP0VEE6_9BRYO</name>
<feature type="transmembrane region" description="Helical" evidence="1">
    <location>
        <begin position="143"/>
        <end position="162"/>
    </location>
</feature>
<feature type="transmembrane region" description="Helical" evidence="1">
    <location>
        <begin position="168"/>
        <end position="192"/>
    </location>
</feature>